<dbReference type="GO" id="GO:0008652">
    <property type="term" value="P:amino acid biosynthetic process"/>
    <property type="evidence" value="ECO:0007669"/>
    <property type="project" value="UniProtKB-KW"/>
</dbReference>
<reference evidence="21 22" key="1">
    <citation type="submission" date="2016-10" db="EMBL/GenBank/DDBJ databases">
        <authorList>
            <person name="de Groot N.N."/>
        </authorList>
    </citation>
    <scope>NUCLEOTIDE SEQUENCE [LARGE SCALE GENOMIC DNA]</scope>
    <source>
        <strain evidence="21 22">DSM 25584</strain>
    </source>
</reference>
<feature type="binding site" evidence="18">
    <location>
        <position position="160"/>
    </location>
    <ligand>
        <name>NAD(+)</name>
        <dbReference type="ChEBI" id="CHEBI:57540"/>
    </ligand>
</feature>
<keyword evidence="17 18" id="KW-0170">Cobalt</keyword>
<comment type="catalytic activity">
    <reaction evidence="1 18">
        <text>7-phospho-2-dehydro-3-deoxy-D-arabino-heptonate = 3-dehydroquinate + phosphate</text>
        <dbReference type="Rhea" id="RHEA:21968"/>
        <dbReference type="ChEBI" id="CHEBI:32364"/>
        <dbReference type="ChEBI" id="CHEBI:43474"/>
        <dbReference type="ChEBI" id="CHEBI:58394"/>
        <dbReference type="EC" id="4.2.3.4"/>
    </reaction>
</comment>
<dbReference type="PANTHER" id="PTHR43622:SF7">
    <property type="entry name" value="3-DEHYDROQUINATE SYNTHASE, CHLOROPLASTIC"/>
    <property type="match status" value="1"/>
</dbReference>
<keyword evidence="16 18" id="KW-0456">Lyase</keyword>
<sequence length="378" mass="39927">MTTHSPEAVERVEVDLGSRSYPILVGPELLATGGEHIREVLDARRVFVVADETVAGLHLPAFQRGLEQAGLRHEAFVVPAGEHTKDFSHLERLVDRLLDAGAERRDVVAALGGGVVGDLAGFAAAVTLRGLAYVQVPTTLLAQVDSSVGGKTGINTRHGKNLVGAFHQPSLVLADTDVLDTLPARELRAGYAEVVKYGCINDAPFFAWLETNGLDVLEGRTAPRREAIVRSCRRKAGIVAEDETESTGARALLNLGHTFAHALEAECGYDGTLLHGEAVAIGLVLAAELSAELGVCPGADAARVRAHLAAAGLPTSPLDRPAVAWSVARLLDHMAHDKKVRDGRVTFVLMRGIGAAYLSREVPREAVAAVLGNALMAA</sequence>
<dbReference type="GO" id="GO:0009423">
    <property type="term" value="P:chorismate biosynthetic process"/>
    <property type="evidence" value="ECO:0007669"/>
    <property type="project" value="UniProtKB-UniRule"/>
</dbReference>
<dbReference type="GO" id="GO:0046872">
    <property type="term" value="F:metal ion binding"/>
    <property type="evidence" value="ECO:0007669"/>
    <property type="project" value="UniProtKB-KW"/>
</dbReference>
<feature type="binding site" evidence="18">
    <location>
        <position position="151"/>
    </location>
    <ligand>
        <name>NAD(+)</name>
        <dbReference type="ChEBI" id="CHEBI:57540"/>
    </ligand>
</feature>
<dbReference type="InterPro" id="IPR016037">
    <property type="entry name" value="DHQ_synth_AroB"/>
</dbReference>
<comment type="cofactor">
    <cofactor evidence="2 18">
        <name>NAD(+)</name>
        <dbReference type="ChEBI" id="CHEBI:57540"/>
    </cofactor>
</comment>
<evidence type="ECO:0000256" key="12">
    <source>
        <dbReference type="ARBA" id="ARBA00022741"/>
    </source>
</evidence>
<keyword evidence="10 18" id="KW-0028">Amino-acid biosynthesis</keyword>
<organism evidence="21 22">
    <name type="scientific">Limimonas halophila</name>
    <dbReference type="NCBI Taxonomy" id="1082479"/>
    <lineage>
        <taxon>Bacteria</taxon>
        <taxon>Pseudomonadati</taxon>
        <taxon>Pseudomonadota</taxon>
        <taxon>Alphaproteobacteria</taxon>
        <taxon>Rhodospirillales</taxon>
        <taxon>Rhodovibrionaceae</taxon>
        <taxon>Limimonas</taxon>
    </lineage>
</organism>
<dbReference type="RefSeq" id="WP_090019678.1">
    <property type="nucleotide sequence ID" value="NZ_FNCE01000005.1"/>
</dbReference>
<dbReference type="EMBL" id="FNCE01000005">
    <property type="protein sequence ID" value="SDG08819.1"/>
    <property type="molecule type" value="Genomic_DNA"/>
</dbReference>
<dbReference type="CDD" id="cd08195">
    <property type="entry name" value="DHQS"/>
    <property type="match status" value="1"/>
</dbReference>
<evidence type="ECO:0000256" key="14">
    <source>
        <dbReference type="ARBA" id="ARBA00023027"/>
    </source>
</evidence>
<keyword evidence="11 18" id="KW-0479">Metal-binding</keyword>
<dbReference type="SUPFAM" id="SSF56796">
    <property type="entry name" value="Dehydroquinate synthase-like"/>
    <property type="match status" value="1"/>
</dbReference>
<evidence type="ECO:0000313" key="21">
    <source>
        <dbReference type="EMBL" id="SDG08819.1"/>
    </source>
</evidence>
<dbReference type="InterPro" id="IPR030960">
    <property type="entry name" value="DHQS/DOIS_N"/>
</dbReference>
<keyword evidence="9 18" id="KW-0963">Cytoplasm</keyword>
<protein>
    <recommendedName>
        <fullName evidence="8 18">3-dehydroquinate synthase</fullName>
        <shortName evidence="18">DHQS</shortName>
        <ecNumber evidence="7 18">4.2.3.4</ecNumber>
    </recommendedName>
</protein>
<feature type="binding site" evidence="18">
    <location>
        <position position="275"/>
    </location>
    <ligand>
        <name>Zn(2+)</name>
        <dbReference type="ChEBI" id="CHEBI:29105"/>
    </ligand>
</feature>
<evidence type="ECO:0000259" key="20">
    <source>
        <dbReference type="Pfam" id="PF24621"/>
    </source>
</evidence>
<evidence type="ECO:0000256" key="13">
    <source>
        <dbReference type="ARBA" id="ARBA00022833"/>
    </source>
</evidence>
<dbReference type="GO" id="GO:0000166">
    <property type="term" value="F:nucleotide binding"/>
    <property type="evidence" value="ECO:0007669"/>
    <property type="project" value="UniProtKB-KW"/>
</dbReference>
<dbReference type="GO" id="GO:0009073">
    <property type="term" value="P:aromatic amino acid family biosynthetic process"/>
    <property type="evidence" value="ECO:0007669"/>
    <property type="project" value="UniProtKB-KW"/>
</dbReference>
<dbReference type="OrthoDB" id="9806583at2"/>
<comment type="pathway">
    <text evidence="5 18">Metabolic intermediate biosynthesis; chorismate biosynthesis; chorismate from D-erythrose 4-phosphate and phosphoenolpyruvate: step 2/7.</text>
</comment>
<evidence type="ECO:0000256" key="17">
    <source>
        <dbReference type="ARBA" id="ARBA00023285"/>
    </source>
</evidence>
<keyword evidence="12 18" id="KW-0547">Nucleotide-binding</keyword>
<evidence type="ECO:0000259" key="19">
    <source>
        <dbReference type="Pfam" id="PF01761"/>
    </source>
</evidence>
<comment type="function">
    <text evidence="3 18">Catalyzes the conversion of 3-deoxy-D-arabino-heptulosonate 7-phosphate (DAHP) to dehydroquinate (DHQ).</text>
</comment>
<gene>
    <name evidence="18" type="primary">aroB</name>
    <name evidence="21" type="ORF">SAMN05216241_10592</name>
</gene>
<evidence type="ECO:0000256" key="1">
    <source>
        <dbReference type="ARBA" id="ARBA00001393"/>
    </source>
</evidence>
<dbReference type="FunFam" id="3.40.50.1970:FF:000001">
    <property type="entry name" value="3-dehydroquinate synthase"/>
    <property type="match status" value="1"/>
</dbReference>
<keyword evidence="14 18" id="KW-0520">NAD</keyword>
<dbReference type="GO" id="GO:0005737">
    <property type="term" value="C:cytoplasm"/>
    <property type="evidence" value="ECO:0007669"/>
    <property type="project" value="UniProtKB-SubCell"/>
</dbReference>
<dbReference type="Pfam" id="PF24621">
    <property type="entry name" value="DHQS_C"/>
    <property type="match status" value="1"/>
</dbReference>
<evidence type="ECO:0000313" key="22">
    <source>
        <dbReference type="Proteomes" id="UP000199415"/>
    </source>
</evidence>
<feature type="binding site" evidence="18">
    <location>
        <position position="257"/>
    </location>
    <ligand>
        <name>Zn(2+)</name>
        <dbReference type="ChEBI" id="CHEBI:29105"/>
    </ligand>
</feature>
<name>A0A1G7RFA8_9PROT</name>
<dbReference type="InterPro" id="IPR050071">
    <property type="entry name" value="Dehydroquinate_synthase"/>
</dbReference>
<feature type="binding site" evidence="18">
    <location>
        <position position="193"/>
    </location>
    <ligand>
        <name>Zn(2+)</name>
        <dbReference type="ChEBI" id="CHEBI:29105"/>
    </ligand>
</feature>
<dbReference type="Gene3D" id="3.40.50.1970">
    <property type="match status" value="1"/>
</dbReference>
<evidence type="ECO:0000256" key="9">
    <source>
        <dbReference type="ARBA" id="ARBA00022490"/>
    </source>
</evidence>
<keyword evidence="22" id="KW-1185">Reference proteome</keyword>
<evidence type="ECO:0000256" key="10">
    <source>
        <dbReference type="ARBA" id="ARBA00022605"/>
    </source>
</evidence>
<dbReference type="Proteomes" id="UP000199415">
    <property type="component" value="Unassembled WGS sequence"/>
</dbReference>
<evidence type="ECO:0000256" key="2">
    <source>
        <dbReference type="ARBA" id="ARBA00001911"/>
    </source>
</evidence>
<evidence type="ECO:0000256" key="6">
    <source>
        <dbReference type="ARBA" id="ARBA00005412"/>
    </source>
</evidence>
<evidence type="ECO:0000256" key="4">
    <source>
        <dbReference type="ARBA" id="ARBA00004496"/>
    </source>
</evidence>
<dbReference type="InterPro" id="IPR030963">
    <property type="entry name" value="DHQ_synth_fam"/>
</dbReference>
<feature type="domain" description="3-dehydroquinate synthase N-terminal" evidence="19">
    <location>
        <begin position="76"/>
        <end position="188"/>
    </location>
</feature>
<dbReference type="AlphaFoldDB" id="A0A1G7RFA8"/>
<evidence type="ECO:0000256" key="3">
    <source>
        <dbReference type="ARBA" id="ARBA00003485"/>
    </source>
</evidence>
<dbReference type="InterPro" id="IPR056179">
    <property type="entry name" value="DHQS_C"/>
</dbReference>
<keyword evidence="15 18" id="KW-0057">Aromatic amino acid biosynthesis</keyword>
<dbReference type="STRING" id="1082479.SAMN05216241_10592"/>
<accession>A0A1G7RFA8</accession>
<comment type="cofactor">
    <cofactor evidence="18">
        <name>Co(2+)</name>
        <dbReference type="ChEBI" id="CHEBI:48828"/>
    </cofactor>
    <cofactor evidence="18">
        <name>Zn(2+)</name>
        <dbReference type="ChEBI" id="CHEBI:29105"/>
    </cofactor>
    <text evidence="18">Binds 1 divalent metal cation per subunit. Can use either Co(2+) or Zn(2+).</text>
</comment>
<dbReference type="UniPathway" id="UPA00053">
    <property type="reaction ID" value="UER00085"/>
</dbReference>
<dbReference type="Pfam" id="PF01761">
    <property type="entry name" value="DHQ_synthase"/>
    <property type="match status" value="1"/>
</dbReference>
<dbReference type="HAMAP" id="MF_00110">
    <property type="entry name" value="DHQ_synthase"/>
    <property type="match status" value="1"/>
</dbReference>
<evidence type="ECO:0000256" key="8">
    <source>
        <dbReference type="ARBA" id="ARBA00017684"/>
    </source>
</evidence>
<feature type="binding site" evidence="18">
    <location>
        <begin position="138"/>
        <end position="139"/>
    </location>
    <ligand>
        <name>NAD(+)</name>
        <dbReference type="ChEBI" id="CHEBI:57540"/>
    </ligand>
</feature>
<proteinExistence type="inferred from homology"/>
<dbReference type="GO" id="GO:0003856">
    <property type="term" value="F:3-dehydroquinate synthase activity"/>
    <property type="evidence" value="ECO:0007669"/>
    <property type="project" value="UniProtKB-UniRule"/>
</dbReference>
<evidence type="ECO:0000256" key="18">
    <source>
        <dbReference type="HAMAP-Rule" id="MF_00110"/>
    </source>
</evidence>
<dbReference type="PANTHER" id="PTHR43622">
    <property type="entry name" value="3-DEHYDROQUINATE SYNTHASE"/>
    <property type="match status" value="1"/>
</dbReference>
<dbReference type="Gene3D" id="1.20.1090.10">
    <property type="entry name" value="Dehydroquinate synthase-like - alpha domain"/>
    <property type="match status" value="1"/>
</dbReference>
<evidence type="ECO:0000256" key="5">
    <source>
        <dbReference type="ARBA" id="ARBA00004661"/>
    </source>
</evidence>
<dbReference type="NCBIfam" id="TIGR01357">
    <property type="entry name" value="aroB"/>
    <property type="match status" value="1"/>
</dbReference>
<evidence type="ECO:0000256" key="15">
    <source>
        <dbReference type="ARBA" id="ARBA00023141"/>
    </source>
</evidence>
<comment type="similarity">
    <text evidence="6 18">Belongs to the sugar phosphate cyclases superfamily. Dehydroquinate synthase family.</text>
</comment>
<evidence type="ECO:0000256" key="7">
    <source>
        <dbReference type="ARBA" id="ARBA00013031"/>
    </source>
</evidence>
<dbReference type="EC" id="4.2.3.4" evidence="7 18"/>
<feature type="binding site" evidence="18">
    <location>
        <begin position="114"/>
        <end position="118"/>
    </location>
    <ligand>
        <name>NAD(+)</name>
        <dbReference type="ChEBI" id="CHEBI:57540"/>
    </ligand>
</feature>
<dbReference type="PIRSF" id="PIRSF001455">
    <property type="entry name" value="DHQ_synth"/>
    <property type="match status" value="1"/>
</dbReference>
<evidence type="ECO:0000256" key="11">
    <source>
        <dbReference type="ARBA" id="ARBA00022723"/>
    </source>
</evidence>
<comment type="subcellular location">
    <subcellularLocation>
        <location evidence="4 18">Cytoplasm</location>
    </subcellularLocation>
</comment>
<comment type="caution">
    <text evidence="18">Lacks conserved residue(s) required for the propagation of feature annotation.</text>
</comment>
<evidence type="ECO:0000256" key="16">
    <source>
        <dbReference type="ARBA" id="ARBA00023239"/>
    </source>
</evidence>
<feature type="domain" description="3-dehydroquinate synthase C-terminal" evidence="20">
    <location>
        <begin position="190"/>
        <end position="340"/>
    </location>
</feature>
<keyword evidence="13 18" id="KW-0862">Zinc</keyword>